<comment type="caution">
    <text evidence="1">The sequence shown here is derived from an EMBL/GenBank/DDBJ whole genome shotgun (WGS) entry which is preliminary data.</text>
</comment>
<dbReference type="EMBL" id="QSAV01000125">
    <property type="protein sequence ID" value="RGW72087.1"/>
    <property type="molecule type" value="Genomic_DNA"/>
</dbReference>
<feature type="non-terminal residue" evidence="1">
    <location>
        <position position="88"/>
    </location>
</feature>
<proteinExistence type="predicted"/>
<name>A0AA92U6D8_9BACT</name>
<evidence type="ECO:0000313" key="1">
    <source>
        <dbReference type="EMBL" id="RGW72087.1"/>
    </source>
</evidence>
<protein>
    <submittedName>
        <fullName evidence="1">Uncharacterized protein</fullName>
    </submittedName>
</protein>
<organism evidence="1 2">
    <name type="scientific">Segatella copri</name>
    <dbReference type="NCBI Taxonomy" id="165179"/>
    <lineage>
        <taxon>Bacteria</taxon>
        <taxon>Pseudomonadati</taxon>
        <taxon>Bacteroidota</taxon>
        <taxon>Bacteroidia</taxon>
        <taxon>Bacteroidales</taxon>
        <taxon>Prevotellaceae</taxon>
        <taxon>Segatella</taxon>
    </lineage>
</organism>
<dbReference type="Proteomes" id="UP000285776">
    <property type="component" value="Unassembled WGS sequence"/>
</dbReference>
<evidence type="ECO:0000313" key="2">
    <source>
        <dbReference type="Proteomes" id="UP000285776"/>
    </source>
</evidence>
<sequence length="88" mass="9951">MKQAAKKQLLNAQKVDGAIISEEHGTIAFRKAPWNDTEVICEQPKVIPGRMVCSGEKGGDEFDFKPYERTGEKIFEEIFKTKHAVVRT</sequence>
<reference evidence="1 2" key="1">
    <citation type="submission" date="2018-08" db="EMBL/GenBank/DDBJ databases">
        <title>A genome reference for cultivated species of the human gut microbiota.</title>
        <authorList>
            <person name="Zou Y."/>
            <person name="Xue W."/>
            <person name="Luo G."/>
        </authorList>
    </citation>
    <scope>NUCLEOTIDE SEQUENCE [LARGE SCALE GENOMIC DNA]</scope>
    <source>
        <strain evidence="1 2">AF10-17</strain>
    </source>
</reference>
<accession>A0AA92U6D8</accession>
<dbReference type="RefSeq" id="WP_118155487.1">
    <property type="nucleotide sequence ID" value="NZ_QSAV01000125.1"/>
</dbReference>
<gene>
    <name evidence="1" type="ORF">DWV53_15345</name>
</gene>
<dbReference type="AlphaFoldDB" id="A0AA92U6D8"/>